<organism evidence="1 2">
    <name type="scientific">Flemingia macrophylla</name>
    <dbReference type="NCBI Taxonomy" id="520843"/>
    <lineage>
        <taxon>Eukaryota</taxon>
        <taxon>Viridiplantae</taxon>
        <taxon>Streptophyta</taxon>
        <taxon>Embryophyta</taxon>
        <taxon>Tracheophyta</taxon>
        <taxon>Spermatophyta</taxon>
        <taxon>Magnoliopsida</taxon>
        <taxon>eudicotyledons</taxon>
        <taxon>Gunneridae</taxon>
        <taxon>Pentapetalae</taxon>
        <taxon>rosids</taxon>
        <taxon>fabids</taxon>
        <taxon>Fabales</taxon>
        <taxon>Fabaceae</taxon>
        <taxon>Papilionoideae</taxon>
        <taxon>50 kb inversion clade</taxon>
        <taxon>NPAAA clade</taxon>
        <taxon>indigoferoid/millettioid clade</taxon>
        <taxon>Phaseoleae</taxon>
        <taxon>Flemingia</taxon>
    </lineage>
</organism>
<keyword evidence="2" id="KW-1185">Reference proteome</keyword>
<dbReference type="AlphaFoldDB" id="A0ABD1NJU2"/>
<accession>A0ABD1NJU2</accession>
<evidence type="ECO:0000313" key="1">
    <source>
        <dbReference type="EMBL" id="KAL2348400.1"/>
    </source>
</evidence>
<dbReference type="EMBL" id="JBGMDY010000001">
    <property type="protein sequence ID" value="KAL2348400.1"/>
    <property type="molecule type" value="Genomic_DNA"/>
</dbReference>
<name>A0ABD1NJU2_9FABA</name>
<evidence type="ECO:0000313" key="2">
    <source>
        <dbReference type="Proteomes" id="UP001603857"/>
    </source>
</evidence>
<protein>
    <submittedName>
        <fullName evidence="1">Uncharacterized protein</fullName>
    </submittedName>
</protein>
<dbReference type="Proteomes" id="UP001603857">
    <property type="component" value="Unassembled WGS sequence"/>
</dbReference>
<reference evidence="1 2" key="1">
    <citation type="submission" date="2024-08" db="EMBL/GenBank/DDBJ databases">
        <title>Insights into the chromosomal genome structure of Flemingia macrophylla.</title>
        <authorList>
            <person name="Ding Y."/>
            <person name="Zhao Y."/>
            <person name="Bi W."/>
            <person name="Wu M."/>
            <person name="Zhao G."/>
            <person name="Gong Y."/>
            <person name="Li W."/>
            <person name="Zhang P."/>
        </authorList>
    </citation>
    <scope>NUCLEOTIDE SEQUENCE [LARGE SCALE GENOMIC DNA]</scope>
    <source>
        <strain evidence="1">DYQJB</strain>
        <tissue evidence="1">Leaf</tissue>
    </source>
</reference>
<sequence>MNSLKSMKPSPSVSMTLKALTASTSPMPLSKAHEAALYPSREPLPYLLVSNFWKTHSFPLLLAGNFVLHSDVCLDVKLFFLATFLSEEEEGFHEKL</sequence>
<comment type="caution">
    <text evidence="1">The sequence shown here is derived from an EMBL/GenBank/DDBJ whole genome shotgun (WGS) entry which is preliminary data.</text>
</comment>
<gene>
    <name evidence="1" type="ORF">Fmac_002400</name>
</gene>
<proteinExistence type="predicted"/>